<dbReference type="Pfam" id="PF13439">
    <property type="entry name" value="Glyco_transf_4"/>
    <property type="match status" value="1"/>
</dbReference>
<dbReference type="GO" id="GO:0016757">
    <property type="term" value="F:glycosyltransferase activity"/>
    <property type="evidence" value="ECO:0007669"/>
    <property type="project" value="InterPro"/>
</dbReference>
<feature type="domain" description="Glycosyl transferase family 1" evidence="1">
    <location>
        <begin position="213"/>
        <end position="363"/>
    </location>
</feature>
<keyword evidence="4" id="KW-1185">Reference proteome</keyword>
<dbReference type="EMBL" id="JAHESF010000039">
    <property type="protein sequence ID" value="MBT1700346.1"/>
    <property type="molecule type" value="Genomic_DNA"/>
</dbReference>
<dbReference type="InterPro" id="IPR050194">
    <property type="entry name" value="Glycosyltransferase_grp1"/>
</dbReference>
<gene>
    <name evidence="3" type="ORF">KK083_25895</name>
</gene>
<evidence type="ECO:0000313" key="4">
    <source>
        <dbReference type="Proteomes" id="UP001319200"/>
    </source>
</evidence>
<dbReference type="SUPFAM" id="SSF53756">
    <property type="entry name" value="UDP-Glycosyltransferase/glycogen phosphorylase"/>
    <property type="match status" value="1"/>
</dbReference>
<dbReference type="AlphaFoldDB" id="A0AAP2DPZ8"/>
<dbReference type="Proteomes" id="UP001319200">
    <property type="component" value="Unassembled WGS sequence"/>
</dbReference>
<name>A0AAP2DPZ8_9BACT</name>
<dbReference type="Gene3D" id="3.40.50.2000">
    <property type="entry name" value="Glycogen Phosphorylase B"/>
    <property type="match status" value="2"/>
</dbReference>
<reference evidence="3 4" key="1">
    <citation type="submission" date="2021-05" db="EMBL/GenBank/DDBJ databases">
        <title>A Polyphasic approach of four new species of the genus Ohtaekwangia: Ohtaekwangia histidinii sp. nov., Ohtaekwangia cretensis sp. nov., Ohtaekwangia indiensis sp. nov., Ohtaekwangia reichenbachii sp. nov. from diverse environment.</title>
        <authorList>
            <person name="Octaviana S."/>
        </authorList>
    </citation>
    <scope>NUCLEOTIDE SEQUENCE [LARGE SCALE GENOMIC DNA]</scope>
    <source>
        <strain evidence="3 4">PWU4</strain>
    </source>
</reference>
<proteinExistence type="predicted"/>
<dbReference type="PANTHER" id="PTHR45947:SF13">
    <property type="entry name" value="TRANSFERASE"/>
    <property type="match status" value="1"/>
</dbReference>
<evidence type="ECO:0000259" key="1">
    <source>
        <dbReference type="Pfam" id="PF00534"/>
    </source>
</evidence>
<dbReference type="Pfam" id="PF00534">
    <property type="entry name" value="Glycos_transf_1"/>
    <property type="match status" value="1"/>
</dbReference>
<accession>A0AAP2DPZ8</accession>
<protein>
    <submittedName>
        <fullName evidence="3">Glycosyltransferase family 4 protein</fullName>
    </submittedName>
</protein>
<evidence type="ECO:0000313" key="3">
    <source>
        <dbReference type="EMBL" id="MBT1700346.1"/>
    </source>
</evidence>
<dbReference type="PANTHER" id="PTHR45947">
    <property type="entry name" value="SULFOQUINOVOSYL TRANSFERASE SQD2"/>
    <property type="match status" value="1"/>
</dbReference>
<dbReference type="InterPro" id="IPR001296">
    <property type="entry name" value="Glyco_trans_1"/>
</dbReference>
<dbReference type="RefSeq" id="WP_254168900.1">
    <property type="nucleotide sequence ID" value="NZ_JAHESF010000039.1"/>
</dbReference>
<dbReference type="CDD" id="cd03801">
    <property type="entry name" value="GT4_PimA-like"/>
    <property type="match status" value="1"/>
</dbReference>
<dbReference type="InterPro" id="IPR028098">
    <property type="entry name" value="Glyco_trans_4-like_N"/>
</dbReference>
<sequence>MKVLLIHNKYQHAGGEDLVFEMESGLLQDHGHVVEKVIFDNHDIRDWFSKLTAGVGIIYNRQSAKALEKRIREVEPDVIHVHNFFPLASPSVLFAAKRFNIPVVVTLHNFRLICPSGVFLYHDKIYDRSLHSVFPLDAIVKGVYRNSVIDTAAVALMASFHNLAGTWKSKVDRFIVLSRFAKNTFSESKVGIHDWQFAVKPNFAEDHGTGGATRENFYLYAGRLSSEKGIGLALESAAAFGFSLVIVGDGPLRGEVQRYVARHSNIRWFGFQPKGCVISLLKQCRALIVPSVCYEGFPLAVIEAFSTGTPVIASRLGSLAEIVADNVNGLHFTAGDKDDLFSKVSMLETQPAVCELLRYNARQTYLWHYTPEKNYQMLMRIYHDVMERQAVGQSSVLTPA</sequence>
<feature type="domain" description="Glycosyltransferase subfamily 4-like N-terminal" evidence="2">
    <location>
        <begin position="60"/>
        <end position="131"/>
    </location>
</feature>
<comment type="caution">
    <text evidence="3">The sequence shown here is derived from an EMBL/GenBank/DDBJ whole genome shotgun (WGS) entry which is preliminary data.</text>
</comment>
<organism evidence="3 4">
    <name type="scientific">Chryseosolibacter histidini</name>
    <dbReference type="NCBI Taxonomy" id="2782349"/>
    <lineage>
        <taxon>Bacteria</taxon>
        <taxon>Pseudomonadati</taxon>
        <taxon>Bacteroidota</taxon>
        <taxon>Cytophagia</taxon>
        <taxon>Cytophagales</taxon>
        <taxon>Chryseotaleaceae</taxon>
        <taxon>Chryseosolibacter</taxon>
    </lineage>
</organism>
<evidence type="ECO:0000259" key="2">
    <source>
        <dbReference type="Pfam" id="PF13439"/>
    </source>
</evidence>